<feature type="repeat" description="TPR" evidence="3">
    <location>
        <begin position="96"/>
        <end position="129"/>
    </location>
</feature>
<accession>C2MAP7</accession>
<dbReference type="PROSITE" id="PS50005">
    <property type="entry name" value="TPR"/>
    <property type="match status" value="3"/>
</dbReference>
<dbReference type="SMART" id="SM00028">
    <property type="entry name" value="TPR"/>
    <property type="match status" value="10"/>
</dbReference>
<organism evidence="4 5">
    <name type="scientific">Porphyromonas uenonis 60-3</name>
    <dbReference type="NCBI Taxonomy" id="596327"/>
    <lineage>
        <taxon>Bacteria</taxon>
        <taxon>Pseudomonadati</taxon>
        <taxon>Bacteroidota</taxon>
        <taxon>Bacteroidia</taxon>
        <taxon>Bacteroidales</taxon>
        <taxon>Porphyromonadaceae</taxon>
        <taxon>Porphyromonas</taxon>
    </lineage>
</organism>
<gene>
    <name evidence="4" type="ORF">PORUE0001_1126</name>
</gene>
<sequence length="659" mass="73918">MRPLLRSLSLLLCMLCVWSATLWSQIDTERVMTIGRNAIGFKDFVVAIEHFNQVIEVSPTMAEPYYYRAFAKLMLGDYAGAERDATLCLERNPFLSRAYMVRGAARHNQQHYAEAATDYAQALKITPDDFYLSFNLAGSLYGAEQYERADSAALALTQRHPKEARGYFLAAEIALRRQDTVAAEERIAEGLAIDSLSAAPYRMLSAIAYLRGDNKGALRYHDKSIEQDPNQASDYINRGLTRYKLKEYRGAMEDYNQALLLTPHDAVARHNRALLRIEVGDLQGAREDLLEVVRLQPTNLTAHFNLALVQTQTGRYRDAIETLDYILGRRPEFISGYYQRSEVKRLLGDAAGADRDYWFAYKLERGQVKAPKPTIADSTGSSVASDELYALDHHAELQSASSDATSASLSAGSNSLRGSIQEQASSSEACPAYELTYFVQKSHDKLLPRTNFSAELEAYNERTGYQPRLLLAVGAQSLDSTQLHVVLEDIARLQARDTEQTADWHLRMGIDKLLLRDIGEAISQFNASLDLAPQQPLALLVLSTARLMQAETLTEPKQQKLMYNLAMRELTTAISHAPQIGYLYYNRAHLHQTLGHTDQAIADYTKAIELLPQAGEAYYNRALLLEQQGQHEQAIDDLSRAGELGIYQAYSLIHTIQTR</sequence>
<evidence type="ECO:0000256" key="1">
    <source>
        <dbReference type="ARBA" id="ARBA00022737"/>
    </source>
</evidence>
<dbReference type="RefSeq" id="WP_007364952.1">
    <property type="nucleotide sequence ID" value="NZ_ACLR01000111.1"/>
</dbReference>
<name>C2MAP7_9PORP</name>
<dbReference type="STRING" id="596327.PORUE0001_1126"/>
<keyword evidence="1" id="KW-0677">Repeat</keyword>
<dbReference type="Pfam" id="PF13181">
    <property type="entry name" value="TPR_8"/>
    <property type="match status" value="2"/>
</dbReference>
<dbReference type="InterPro" id="IPR019734">
    <property type="entry name" value="TPR_rpt"/>
</dbReference>
<dbReference type="InterPro" id="IPR050498">
    <property type="entry name" value="Ycf3"/>
</dbReference>
<keyword evidence="2 3" id="KW-0802">TPR repeat</keyword>
<proteinExistence type="predicted"/>
<dbReference type="AlphaFoldDB" id="C2MAP7"/>
<dbReference type="PANTHER" id="PTHR44858">
    <property type="entry name" value="TETRATRICOPEPTIDE REPEAT PROTEIN 6"/>
    <property type="match status" value="1"/>
</dbReference>
<reference evidence="4 5" key="1">
    <citation type="submission" date="2009-04" db="EMBL/GenBank/DDBJ databases">
        <authorList>
            <person name="Sebastian Y."/>
            <person name="Madupu R."/>
            <person name="Durkin A.S."/>
            <person name="Torralba M."/>
            <person name="Methe B."/>
            <person name="Sutton G.G."/>
            <person name="Strausberg R.L."/>
            <person name="Nelson K.E."/>
        </authorList>
    </citation>
    <scope>NUCLEOTIDE SEQUENCE [LARGE SCALE GENOMIC DNA]</scope>
    <source>
        <strain evidence="4 5">60-3</strain>
    </source>
</reference>
<dbReference type="Gene3D" id="1.25.40.10">
    <property type="entry name" value="Tetratricopeptide repeat domain"/>
    <property type="match status" value="4"/>
</dbReference>
<evidence type="ECO:0000256" key="3">
    <source>
        <dbReference type="PROSITE-ProRule" id="PRU00339"/>
    </source>
</evidence>
<feature type="repeat" description="TPR" evidence="3">
    <location>
        <begin position="232"/>
        <end position="265"/>
    </location>
</feature>
<dbReference type="EMBL" id="ACLR01000111">
    <property type="protein sequence ID" value="EEK17196.1"/>
    <property type="molecule type" value="Genomic_DNA"/>
</dbReference>
<evidence type="ECO:0000313" key="4">
    <source>
        <dbReference type="EMBL" id="EEK17196.1"/>
    </source>
</evidence>
<evidence type="ECO:0000256" key="2">
    <source>
        <dbReference type="ARBA" id="ARBA00022803"/>
    </source>
</evidence>
<feature type="repeat" description="TPR" evidence="3">
    <location>
        <begin position="581"/>
        <end position="614"/>
    </location>
</feature>
<keyword evidence="5" id="KW-1185">Reference proteome</keyword>
<protein>
    <submittedName>
        <fullName evidence="4">Tetratricopeptide repeat protein</fullName>
    </submittedName>
</protein>
<dbReference type="eggNOG" id="COG0457">
    <property type="taxonomic scope" value="Bacteria"/>
</dbReference>
<dbReference type="InterPro" id="IPR011990">
    <property type="entry name" value="TPR-like_helical_dom_sf"/>
</dbReference>
<dbReference type="SUPFAM" id="SSF48452">
    <property type="entry name" value="TPR-like"/>
    <property type="match status" value="2"/>
</dbReference>
<dbReference type="OrthoDB" id="712930at2"/>
<dbReference type="Pfam" id="PF13432">
    <property type="entry name" value="TPR_16"/>
    <property type="match status" value="2"/>
</dbReference>
<evidence type="ECO:0000313" key="5">
    <source>
        <dbReference type="Proteomes" id="UP000003303"/>
    </source>
</evidence>
<dbReference type="PANTHER" id="PTHR44858:SF1">
    <property type="entry name" value="UDP-N-ACETYLGLUCOSAMINE--PEPTIDE N-ACETYLGLUCOSAMINYLTRANSFERASE SPINDLY-RELATED"/>
    <property type="match status" value="1"/>
</dbReference>
<dbReference type="Proteomes" id="UP000003303">
    <property type="component" value="Unassembled WGS sequence"/>
</dbReference>
<comment type="caution">
    <text evidence="4">The sequence shown here is derived from an EMBL/GenBank/DDBJ whole genome shotgun (WGS) entry which is preliminary data.</text>
</comment>